<keyword evidence="1" id="KW-0472">Membrane</keyword>
<dbReference type="KEGG" id="dni:HX89_00035"/>
<evidence type="ECO:0000313" key="4">
    <source>
        <dbReference type="Proteomes" id="UP000027986"/>
    </source>
</evidence>
<protein>
    <recommendedName>
        <fullName evidence="5">Transmembrane protein</fullName>
    </recommendedName>
</protein>
<dbReference type="RefSeq" id="WP_038566018.1">
    <property type="nucleotide sequence ID" value="NZ_CP008889.1"/>
</dbReference>
<dbReference type="AlphaFoldDB" id="A0A075JCI5"/>
<accession>A0A075JCI5</accession>
<evidence type="ECO:0000256" key="1">
    <source>
        <dbReference type="SAM" id="Phobius"/>
    </source>
</evidence>
<dbReference type="EMBL" id="CP008889">
    <property type="protein sequence ID" value="AIF39654.1"/>
    <property type="molecule type" value="Genomic_DNA"/>
</dbReference>
<dbReference type="OrthoDB" id="4948328at2"/>
<dbReference type="KEGG" id="dni:HX89_14175"/>
<organism evidence="2 4">
    <name type="scientific">Dermacoccus nishinomiyaensis</name>
    <dbReference type="NCBI Taxonomy" id="1274"/>
    <lineage>
        <taxon>Bacteria</taxon>
        <taxon>Bacillati</taxon>
        <taxon>Actinomycetota</taxon>
        <taxon>Actinomycetes</taxon>
        <taxon>Micrococcales</taxon>
        <taxon>Dermacoccaceae</taxon>
        <taxon>Dermacoccus</taxon>
    </lineage>
</organism>
<dbReference type="eggNOG" id="ENOG5032TMG">
    <property type="taxonomic scope" value="Bacteria"/>
</dbReference>
<feature type="transmembrane region" description="Helical" evidence="1">
    <location>
        <begin position="76"/>
        <end position="95"/>
    </location>
</feature>
<name>A0A075JCI5_9MICO</name>
<feature type="transmembrane region" description="Helical" evidence="1">
    <location>
        <begin position="44"/>
        <end position="64"/>
    </location>
</feature>
<feature type="transmembrane region" description="Helical" evidence="1">
    <location>
        <begin position="132"/>
        <end position="153"/>
    </location>
</feature>
<evidence type="ECO:0000313" key="2">
    <source>
        <dbReference type="EMBL" id="AIF39654.1"/>
    </source>
</evidence>
<gene>
    <name evidence="2" type="ORF">HX89_00035</name>
    <name evidence="3" type="ORF">HX89_14175</name>
</gene>
<evidence type="ECO:0008006" key="5">
    <source>
        <dbReference type="Google" id="ProtNLM"/>
    </source>
</evidence>
<dbReference type="GeneID" id="41842163"/>
<feature type="transmembrane region" description="Helical" evidence="1">
    <location>
        <begin position="102"/>
        <end position="120"/>
    </location>
</feature>
<keyword evidence="1" id="KW-0812">Transmembrane</keyword>
<evidence type="ECO:0000313" key="3">
    <source>
        <dbReference type="EMBL" id="AIF41859.1"/>
    </source>
</evidence>
<keyword evidence="1" id="KW-1133">Transmembrane helix</keyword>
<reference evidence="2 4" key="1">
    <citation type="submission" date="2014-07" db="EMBL/GenBank/DDBJ databases">
        <title>Genome Sequencing of Dermacoccus nishinomiyaensis.</title>
        <authorList>
            <person name="Hong K.W."/>
            <person name="Chan K.G."/>
        </authorList>
    </citation>
    <scope>NUCLEOTIDE SEQUENCE [LARGE SCALE GENOMIC DNA]</scope>
    <source>
        <strain evidence="2 4">M25</strain>
    </source>
</reference>
<dbReference type="EMBL" id="CP008889">
    <property type="protein sequence ID" value="AIF41859.1"/>
    <property type="molecule type" value="Genomic_DNA"/>
</dbReference>
<sequence>MLSDDQIEPMTFEQRRDLMRRLEKTPTLSPRFVRRLDTVRRVRLALMAVCTIGLVPWIIYLAFALPPVYEAHNWRFAWVGFDVILLAFMAATAWCAWRRRQLVILCSFTTGMLLVCDAWFDVTTVAPEDRIWSILSAAFIELPLAFILVYGSLRLLRAIGEARLLIQPGQRLRNITIRLPRDDA</sequence>
<dbReference type="HOGENOM" id="CLU_108006_0_0_11"/>
<dbReference type="Proteomes" id="UP000027986">
    <property type="component" value="Chromosome"/>
</dbReference>
<proteinExistence type="predicted"/>
<keyword evidence="4" id="KW-1185">Reference proteome</keyword>